<sequence>MEYDMDRAAGASTPATPSPARGGANASATRLGAAASARRESAREETKREMAAMLNAAYAQMHRQLSEEFGAKMATELNTRTAIVQSELAELRSENVRLRALRDGSGGSGALPSCMRPAAMLYYGGERSTAAIMTWTAAARSRVYNPARSDWRSQGRLWTETEEEEAVSTLSTHLFGLAQLWYQALQPDQRPTSVEEFLLALQRRFEPKETENDVRDELQKMKKGAMSVQDFEAAFSEVCLRIPNLVDKDKLHYFTESLDTSIATHVALHFPPTYDDALRLALVADKVIFKRGRDQQPITARTYPSAMQPAYHPQMNYNQHGPVPMDLGTASGSSARVHERGYNDFQRDRSNEYQQQQHDQWSPAGPHRNLRANHAERYAQSRADGRDGGWREPSTHGWNRGGGQNDARGRGQKRGAPQRGGASRPRPRQTPKSQQDGKKSNQRGRYYCHRCSVWGPATHNCADRRDDRDANLGGAELMTASAGKGLLKVNAWVNGRAMKAVIDTGATHTFLSESACAMVRVRTNSTANALTIRLADGTQCMSRGRATVNLAVLDSAEKQQDVVVYNGHNDLVIGLDWLRANRFEMTIGGHSLGTAEAEHVEQDHCVLHMPSRDTCGICSAAKLRRARAVRRDDSVGKERGRAREFNDVVSIDIVDPGLAAVEGSRWLLTHLDEATGWFSAIGLADKSAAECIRGLTELQRGRGDWPRVLRCDEGREFMGEFDGFIAEKGVKKVTGVPYRANTHAMHERKHADLNGAVRALLMQSGLPTAWYPFAAAYFCLARNLAWRGAKQEQTSFEQRLGLTWHKPIPGFGSGILMYDESRGKFEPKGLPAIVVGFTAPRPNDPRQPINLLALPIADLRPSAIRKVGEWKPLPDRWPLRRLALRPPDEAIATGDQWSRARDNAPDRAFCTQCKKIVGGSTECEKCILGPAPSRRHTGDGACRQMHCQCNRDEHGKLASRAQYRRIELPWSPAEDIAISEGIARFGEDWLAIADRPAFFMRGRKPAGLRARAAELGVLPVHAAAASDATRNDATRNDATRAESSSNATYTSAATGGPEDEAAGLGVAEVVATAVAMATPAGRHALASELRALTSTGALPFRRTMDKAVAARVPNAQFVKLKLLFNKKNSEMPSSFHKTKCRIVAQGCVVLDADGRRAREEPYPFDRPPGLLAIRASMSMALMLHGPSADGAFFDVTCAYPSAPLGGRPTFGYLRDLVPVVKGLVSEADYRKMAACSEPVVELPQALYGMKRSGSDFSHDARERVRRLGWQESNADKNQYWRRDANGSMLTLSMYVDDGALFGNADAVRVAVKQLKTVFRIDQKVEYIADSARTRPIKYLGMHIYRDGGRWILDSGVYATHVANGHTADNLRVRSTPLSERVDDNGPGGRACPTNKRTVIGQLLWLSRTTRADIAYATAHVARYVDRWGPSADRALDEIVGYLKKHADVCLQYDIPATGSRDVRLHAWADADFSAPSSTSGAVLFISNGRCQHLVDWTSRRQRRVSTSTTEAELVALHDAAQGSVFLVATLAEELLRRWPPIVVRCDNESTLRAVERGHSDRLLHAPKMQRISLRWLHEIAADGLVKFVYVATRDNIADGLTKPIATDVFRGHAAAWGLYGASLSLGVAQRMTHARSAANRGHALAMLMQPDDCDDDASMRGYAYSHDDERMSCDNDPYTRWHLVERV</sequence>
<dbReference type="Pfam" id="PF03732">
    <property type="entry name" value="Retrotrans_gag"/>
    <property type="match status" value="1"/>
</dbReference>
<feature type="compositionally biased region" description="Low complexity" evidence="7">
    <location>
        <begin position="8"/>
        <end position="36"/>
    </location>
</feature>
<dbReference type="EMBL" id="VRMN01000007">
    <property type="protein sequence ID" value="KAA8493138.1"/>
    <property type="molecule type" value="Genomic_DNA"/>
</dbReference>
<accession>A0A5J4YPA8</accession>
<evidence type="ECO:0000256" key="1">
    <source>
        <dbReference type="ARBA" id="ARBA00022679"/>
    </source>
</evidence>
<feature type="compositionally biased region" description="Basic and acidic residues" evidence="7">
    <location>
        <begin position="373"/>
        <end position="394"/>
    </location>
</feature>
<dbReference type="SUPFAM" id="SSF53098">
    <property type="entry name" value="Ribonuclease H-like"/>
    <property type="match status" value="1"/>
</dbReference>
<dbReference type="InterPro" id="IPR005162">
    <property type="entry name" value="Retrotrans_gag_dom"/>
</dbReference>
<evidence type="ECO:0000256" key="3">
    <source>
        <dbReference type="ARBA" id="ARBA00022722"/>
    </source>
</evidence>
<organism evidence="9 10">
    <name type="scientific">Porphyridium purpureum</name>
    <name type="common">Red alga</name>
    <name type="synonym">Porphyridium cruentum</name>
    <dbReference type="NCBI Taxonomy" id="35688"/>
    <lineage>
        <taxon>Eukaryota</taxon>
        <taxon>Rhodophyta</taxon>
        <taxon>Bangiophyceae</taxon>
        <taxon>Porphyridiales</taxon>
        <taxon>Porphyridiaceae</taxon>
        <taxon>Porphyridium</taxon>
    </lineage>
</organism>
<dbReference type="OrthoDB" id="7789875at2759"/>
<keyword evidence="10" id="KW-1185">Reference proteome</keyword>
<dbReference type="InterPro" id="IPR001969">
    <property type="entry name" value="Aspartic_peptidase_AS"/>
</dbReference>
<dbReference type="InterPro" id="IPR036397">
    <property type="entry name" value="RNaseH_sf"/>
</dbReference>
<feature type="compositionally biased region" description="Low complexity" evidence="7">
    <location>
        <begin position="1041"/>
        <end position="1054"/>
    </location>
</feature>
<comment type="caution">
    <text evidence="9">The sequence shown here is derived from an EMBL/GenBank/DDBJ whole genome shotgun (WGS) entry which is preliminary data.</text>
</comment>
<evidence type="ECO:0000256" key="6">
    <source>
        <dbReference type="ARBA" id="ARBA00022918"/>
    </source>
</evidence>
<gene>
    <name evidence="9" type="ORF">FVE85_8583</name>
</gene>
<evidence type="ECO:0000259" key="8">
    <source>
        <dbReference type="PROSITE" id="PS50994"/>
    </source>
</evidence>
<evidence type="ECO:0000256" key="7">
    <source>
        <dbReference type="SAM" id="MobiDB-lite"/>
    </source>
</evidence>
<dbReference type="PROSITE" id="PS00141">
    <property type="entry name" value="ASP_PROTEASE"/>
    <property type="match status" value="1"/>
</dbReference>
<feature type="compositionally biased region" description="Basic and acidic residues" evidence="7">
    <location>
        <begin position="1029"/>
        <end position="1040"/>
    </location>
</feature>
<keyword evidence="6" id="KW-0695">RNA-directed DNA polymerase</keyword>
<keyword evidence="2" id="KW-0548">Nucleotidyltransferase</keyword>
<evidence type="ECO:0000313" key="9">
    <source>
        <dbReference type="EMBL" id="KAA8493138.1"/>
    </source>
</evidence>
<dbReference type="GO" id="GO:0004190">
    <property type="term" value="F:aspartic-type endopeptidase activity"/>
    <property type="evidence" value="ECO:0007669"/>
    <property type="project" value="InterPro"/>
</dbReference>
<dbReference type="PANTHER" id="PTHR11439:SF467">
    <property type="entry name" value="INTEGRASE CATALYTIC DOMAIN-CONTAINING PROTEIN"/>
    <property type="match status" value="1"/>
</dbReference>
<reference evidence="10" key="1">
    <citation type="journal article" date="2019" name="Nat. Commun.">
        <title>Expansion of phycobilisome linker gene families in mesophilic red algae.</title>
        <authorList>
            <person name="Lee J."/>
            <person name="Kim D."/>
            <person name="Bhattacharya D."/>
            <person name="Yoon H.S."/>
        </authorList>
    </citation>
    <scope>NUCLEOTIDE SEQUENCE [LARGE SCALE GENOMIC DNA]</scope>
    <source>
        <strain evidence="10">CCMP 1328</strain>
    </source>
</reference>
<feature type="region of interest" description="Disordered" evidence="7">
    <location>
        <begin position="1025"/>
        <end position="1057"/>
    </location>
</feature>
<dbReference type="GO" id="GO:0003676">
    <property type="term" value="F:nucleic acid binding"/>
    <property type="evidence" value="ECO:0007669"/>
    <property type="project" value="InterPro"/>
</dbReference>
<protein>
    <submittedName>
        <fullName evidence="9">Retrovirus-related Pol polyprotein from transposon TNT 1-94</fullName>
    </submittedName>
</protein>
<dbReference type="InterPro" id="IPR001584">
    <property type="entry name" value="Integrase_cat-core"/>
</dbReference>
<dbReference type="Pfam" id="PF13975">
    <property type="entry name" value="gag-asp_proteas"/>
    <property type="match status" value="1"/>
</dbReference>
<feature type="region of interest" description="Disordered" evidence="7">
    <location>
        <begin position="348"/>
        <end position="443"/>
    </location>
</feature>
<feature type="domain" description="Integrase catalytic" evidence="8">
    <location>
        <begin position="640"/>
        <end position="803"/>
    </location>
</feature>
<evidence type="ECO:0000313" key="10">
    <source>
        <dbReference type="Proteomes" id="UP000324585"/>
    </source>
</evidence>
<dbReference type="CDD" id="cd00303">
    <property type="entry name" value="retropepsin_like"/>
    <property type="match status" value="1"/>
</dbReference>
<dbReference type="PANTHER" id="PTHR11439">
    <property type="entry name" value="GAG-POL-RELATED RETROTRANSPOSON"/>
    <property type="match status" value="1"/>
</dbReference>
<dbReference type="GO" id="GO:0015074">
    <property type="term" value="P:DNA integration"/>
    <property type="evidence" value="ECO:0007669"/>
    <property type="project" value="InterPro"/>
</dbReference>
<dbReference type="InterPro" id="IPR021109">
    <property type="entry name" value="Peptidase_aspartic_dom_sf"/>
</dbReference>
<name>A0A5J4YPA8_PORPP</name>
<dbReference type="Gene3D" id="3.30.420.10">
    <property type="entry name" value="Ribonuclease H-like superfamily/Ribonuclease H"/>
    <property type="match status" value="1"/>
</dbReference>
<dbReference type="SUPFAM" id="SSF50630">
    <property type="entry name" value="Acid proteases"/>
    <property type="match status" value="1"/>
</dbReference>
<dbReference type="GO" id="GO:0006508">
    <property type="term" value="P:proteolysis"/>
    <property type="evidence" value="ECO:0007669"/>
    <property type="project" value="InterPro"/>
</dbReference>
<keyword evidence="4" id="KW-0255">Endonuclease</keyword>
<dbReference type="Gene3D" id="2.40.70.10">
    <property type="entry name" value="Acid Proteases"/>
    <property type="match status" value="1"/>
</dbReference>
<evidence type="ECO:0000256" key="4">
    <source>
        <dbReference type="ARBA" id="ARBA00022759"/>
    </source>
</evidence>
<proteinExistence type="predicted"/>
<dbReference type="GO" id="GO:0003964">
    <property type="term" value="F:RNA-directed DNA polymerase activity"/>
    <property type="evidence" value="ECO:0007669"/>
    <property type="project" value="UniProtKB-KW"/>
</dbReference>
<feature type="region of interest" description="Disordered" evidence="7">
    <location>
        <begin position="1"/>
        <end position="45"/>
    </location>
</feature>
<dbReference type="PROSITE" id="PS50994">
    <property type="entry name" value="INTEGRASE"/>
    <property type="match status" value="1"/>
</dbReference>
<keyword evidence="5" id="KW-0378">Hydrolase</keyword>
<dbReference type="InterPro" id="IPR012337">
    <property type="entry name" value="RNaseH-like_sf"/>
</dbReference>
<feature type="region of interest" description="Disordered" evidence="7">
    <location>
        <begin position="313"/>
        <end position="336"/>
    </location>
</feature>
<evidence type="ECO:0000256" key="2">
    <source>
        <dbReference type="ARBA" id="ARBA00022695"/>
    </source>
</evidence>
<dbReference type="CDD" id="cd09272">
    <property type="entry name" value="RNase_HI_RT_Ty1"/>
    <property type="match status" value="1"/>
</dbReference>
<keyword evidence="1" id="KW-0808">Transferase</keyword>
<dbReference type="Proteomes" id="UP000324585">
    <property type="component" value="Unassembled WGS sequence"/>
</dbReference>
<evidence type="ECO:0000256" key="5">
    <source>
        <dbReference type="ARBA" id="ARBA00022801"/>
    </source>
</evidence>
<dbReference type="GO" id="GO:0004519">
    <property type="term" value="F:endonuclease activity"/>
    <property type="evidence" value="ECO:0007669"/>
    <property type="project" value="UniProtKB-KW"/>
</dbReference>
<keyword evidence="3" id="KW-0540">Nuclease</keyword>